<dbReference type="GO" id="GO:0003678">
    <property type="term" value="F:DNA helicase activity"/>
    <property type="evidence" value="ECO:0007669"/>
    <property type="project" value="UniProtKB-EC"/>
</dbReference>
<evidence type="ECO:0000256" key="5">
    <source>
        <dbReference type="ARBA" id="ARBA00021796"/>
    </source>
</evidence>
<feature type="compositionally biased region" description="Acidic residues" evidence="20">
    <location>
        <begin position="14"/>
        <end position="23"/>
    </location>
</feature>
<dbReference type="FunFam" id="4.10.970.10:FF:000003">
    <property type="entry name" value="ATP-dependent DNA helicase II subunit 1"/>
    <property type="match status" value="1"/>
</dbReference>
<dbReference type="InterPro" id="IPR027388">
    <property type="entry name" value="Ku70_bridge/pillars_dom_sf"/>
</dbReference>
<dbReference type="FunFam" id="3.40.50.410:FF:000071">
    <property type="entry name" value="ATP-dependent DNA helicase II subunit 1"/>
    <property type="match status" value="1"/>
</dbReference>
<keyword evidence="13 22" id="KW-0238">DNA-binding</keyword>
<keyword evidence="11" id="KW-0067">ATP-binding</keyword>
<evidence type="ECO:0000259" key="21">
    <source>
        <dbReference type="PROSITE" id="PS50800"/>
    </source>
</evidence>
<dbReference type="SUPFAM" id="SSF100939">
    <property type="entry name" value="SPOC domain-like"/>
    <property type="match status" value="1"/>
</dbReference>
<dbReference type="GO" id="GO:0006303">
    <property type="term" value="P:double-strand break repair via nonhomologous end joining"/>
    <property type="evidence" value="ECO:0007669"/>
    <property type="project" value="InterPro"/>
</dbReference>
<keyword evidence="12" id="KW-0779">Telomere</keyword>
<dbReference type="PANTHER" id="PTHR12604">
    <property type="entry name" value="KU AUTOANTIGEN DNA HELICASE"/>
    <property type="match status" value="1"/>
</dbReference>
<dbReference type="InterPro" id="IPR047087">
    <property type="entry name" value="KU70_core_dom"/>
</dbReference>
<dbReference type="Proteomes" id="UP000276215">
    <property type="component" value="Unassembled WGS sequence"/>
</dbReference>
<evidence type="ECO:0000256" key="3">
    <source>
        <dbReference type="ARBA" id="ARBA00005240"/>
    </source>
</evidence>
<keyword evidence="10" id="KW-0347">Helicase</keyword>
<dbReference type="InterPro" id="IPR016194">
    <property type="entry name" value="SPOC-like_C_dom_sf"/>
</dbReference>
<dbReference type="Gene3D" id="2.40.290.10">
    <property type="match status" value="1"/>
</dbReference>
<dbReference type="InterPro" id="IPR006165">
    <property type="entry name" value="Ku70"/>
</dbReference>
<organism evidence="22 23">
    <name type="scientific">Choiromyces venosus 120613-1</name>
    <dbReference type="NCBI Taxonomy" id="1336337"/>
    <lineage>
        <taxon>Eukaryota</taxon>
        <taxon>Fungi</taxon>
        <taxon>Dikarya</taxon>
        <taxon>Ascomycota</taxon>
        <taxon>Pezizomycotina</taxon>
        <taxon>Pezizomycetes</taxon>
        <taxon>Pezizales</taxon>
        <taxon>Tuberaceae</taxon>
        <taxon>Choiromyces</taxon>
    </lineage>
</organism>
<dbReference type="SMART" id="SM00513">
    <property type="entry name" value="SAP"/>
    <property type="match status" value="1"/>
</dbReference>
<dbReference type="InterPro" id="IPR005161">
    <property type="entry name" value="Ku_N"/>
</dbReference>
<evidence type="ECO:0000256" key="7">
    <source>
        <dbReference type="ARBA" id="ARBA00022741"/>
    </source>
</evidence>
<evidence type="ECO:0000256" key="14">
    <source>
        <dbReference type="ARBA" id="ARBA00023172"/>
    </source>
</evidence>
<dbReference type="GO" id="GO:0005524">
    <property type="term" value="F:ATP binding"/>
    <property type="evidence" value="ECO:0007669"/>
    <property type="project" value="UniProtKB-KW"/>
</dbReference>
<evidence type="ECO:0000313" key="22">
    <source>
        <dbReference type="EMBL" id="RPB05739.1"/>
    </source>
</evidence>
<dbReference type="GO" id="GO:0016787">
    <property type="term" value="F:hydrolase activity"/>
    <property type="evidence" value="ECO:0007669"/>
    <property type="project" value="UniProtKB-KW"/>
</dbReference>
<dbReference type="InterPro" id="IPR003034">
    <property type="entry name" value="SAP_dom"/>
</dbReference>
<proteinExistence type="inferred from homology"/>
<evidence type="ECO:0000256" key="17">
    <source>
        <dbReference type="ARBA" id="ARBA00024890"/>
    </source>
</evidence>
<evidence type="ECO:0000256" key="9">
    <source>
        <dbReference type="ARBA" id="ARBA00022801"/>
    </source>
</evidence>
<dbReference type="Gene3D" id="1.10.1600.10">
    <property type="match status" value="1"/>
</dbReference>
<dbReference type="PIRSF" id="PIRSF003033">
    <property type="entry name" value="Ku70"/>
    <property type="match status" value="1"/>
</dbReference>
<dbReference type="InterPro" id="IPR005160">
    <property type="entry name" value="Ku_C"/>
</dbReference>
<dbReference type="Gene3D" id="3.40.50.410">
    <property type="entry name" value="von Willebrand factor, type A domain"/>
    <property type="match status" value="1"/>
</dbReference>
<evidence type="ECO:0000256" key="10">
    <source>
        <dbReference type="ARBA" id="ARBA00022806"/>
    </source>
</evidence>
<dbReference type="InterPro" id="IPR036465">
    <property type="entry name" value="vWFA_dom_sf"/>
</dbReference>
<comment type="catalytic activity">
    <reaction evidence="19">
        <text>ATP + H2O = ADP + phosphate + H(+)</text>
        <dbReference type="Rhea" id="RHEA:13065"/>
        <dbReference type="ChEBI" id="CHEBI:15377"/>
        <dbReference type="ChEBI" id="CHEBI:15378"/>
        <dbReference type="ChEBI" id="CHEBI:30616"/>
        <dbReference type="ChEBI" id="CHEBI:43474"/>
        <dbReference type="ChEBI" id="CHEBI:456216"/>
        <dbReference type="EC" id="3.6.4.12"/>
    </reaction>
</comment>
<evidence type="ECO:0000256" key="11">
    <source>
        <dbReference type="ARBA" id="ARBA00022840"/>
    </source>
</evidence>
<name>A0A3N4K8R0_9PEZI</name>
<keyword evidence="8" id="KW-0227">DNA damage</keyword>
<feature type="domain" description="SAP" evidence="21">
    <location>
        <begin position="626"/>
        <end position="660"/>
    </location>
</feature>
<keyword evidence="14" id="KW-0233">DNA recombination</keyword>
<feature type="region of interest" description="Disordered" evidence="20">
    <location>
        <begin position="45"/>
        <end position="68"/>
    </location>
</feature>
<evidence type="ECO:0000256" key="12">
    <source>
        <dbReference type="ARBA" id="ARBA00022895"/>
    </source>
</evidence>
<dbReference type="SMART" id="SM00559">
    <property type="entry name" value="Ku78"/>
    <property type="match status" value="1"/>
</dbReference>
<dbReference type="GO" id="GO:0000723">
    <property type="term" value="P:telomere maintenance"/>
    <property type="evidence" value="ECO:0007669"/>
    <property type="project" value="InterPro"/>
</dbReference>
<dbReference type="SUPFAM" id="SSF53300">
    <property type="entry name" value="vWA-like"/>
    <property type="match status" value="1"/>
</dbReference>
<dbReference type="GO" id="GO:0042162">
    <property type="term" value="F:telomeric DNA binding"/>
    <property type="evidence" value="ECO:0007669"/>
    <property type="project" value="InterPro"/>
</dbReference>
<dbReference type="CDD" id="cd00788">
    <property type="entry name" value="KU70"/>
    <property type="match status" value="1"/>
</dbReference>
<evidence type="ECO:0000256" key="16">
    <source>
        <dbReference type="ARBA" id="ARBA00023242"/>
    </source>
</evidence>
<keyword evidence="23" id="KW-1185">Reference proteome</keyword>
<dbReference type="Pfam" id="PF03730">
    <property type="entry name" value="Ku_C"/>
    <property type="match status" value="1"/>
</dbReference>
<keyword evidence="6" id="KW-0158">Chromosome</keyword>
<dbReference type="EMBL" id="ML120352">
    <property type="protein sequence ID" value="RPB05739.1"/>
    <property type="molecule type" value="Genomic_DNA"/>
</dbReference>
<evidence type="ECO:0000256" key="4">
    <source>
        <dbReference type="ARBA" id="ARBA00012551"/>
    </source>
</evidence>
<dbReference type="SUPFAM" id="SSF68906">
    <property type="entry name" value="SAP domain"/>
    <property type="match status" value="1"/>
</dbReference>
<dbReference type="GO" id="GO:0000781">
    <property type="term" value="C:chromosome, telomeric region"/>
    <property type="evidence" value="ECO:0007669"/>
    <property type="project" value="UniProtKB-SubCell"/>
</dbReference>
<dbReference type="Pfam" id="PF02037">
    <property type="entry name" value="SAP"/>
    <property type="match status" value="1"/>
</dbReference>
<dbReference type="GO" id="GO:0006310">
    <property type="term" value="P:DNA recombination"/>
    <property type="evidence" value="ECO:0007669"/>
    <property type="project" value="UniProtKB-KW"/>
</dbReference>
<dbReference type="Gene3D" id="1.10.720.30">
    <property type="entry name" value="SAP domain"/>
    <property type="match status" value="1"/>
</dbReference>
<feature type="region of interest" description="Disordered" evidence="20">
    <location>
        <begin position="1"/>
        <end position="28"/>
    </location>
</feature>
<evidence type="ECO:0000256" key="18">
    <source>
        <dbReference type="ARBA" id="ARBA00031811"/>
    </source>
</evidence>
<keyword evidence="15" id="KW-0234">DNA repair</keyword>
<comment type="similarity">
    <text evidence="3">Belongs to the ku70 family.</text>
</comment>
<dbReference type="CDD" id="cd01458">
    <property type="entry name" value="vWA_ku"/>
    <property type="match status" value="1"/>
</dbReference>
<protein>
    <recommendedName>
        <fullName evidence="5">ATP-dependent DNA helicase II subunit 1</fullName>
        <ecNumber evidence="4">3.6.4.12</ecNumber>
    </recommendedName>
    <alternativeName>
        <fullName evidence="18">ATP-dependent DNA helicase II subunit Ku70</fullName>
    </alternativeName>
</protein>
<dbReference type="Pfam" id="PF03731">
    <property type="entry name" value="Ku_N"/>
    <property type="match status" value="1"/>
</dbReference>
<dbReference type="Pfam" id="PF02735">
    <property type="entry name" value="Ku"/>
    <property type="match status" value="1"/>
</dbReference>
<keyword evidence="16" id="KW-0539">Nucleus</keyword>
<accession>A0A3N4K8R0</accession>
<dbReference type="Gene3D" id="4.10.970.10">
    <property type="entry name" value="Ku70, bridge and pillars"/>
    <property type="match status" value="1"/>
</dbReference>
<dbReference type="InterPro" id="IPR006164">
    <property type="entry name" value="DNA_bd_Ku70/Ku80"/>
</dbReference>
<dbReference type="NCBIfam" id="TIGR00578">
    <property type="entry name" value="ku70"/>
    <property type="match status" value="1"/>
</dbReference>
<comment type="function">
    <text evidence="17">Single-stranded DNA-dependent ATP-dependent helicase. Involved in non-homologous end joining (NHEJ) DNA double strand break repair. DNA-binding is sequence-independent but has a high affinity to nicks in double-stranded DNA and to the ends of duplex DNA. Binds to naturally occurring chromosomal ends, and therefore provides chromosomal end protection. Required also for telomere recombination to repair telomeric ends in the absence of telomerase. KU70, of the KU70/KU80 heterodimer, binds to the stem loop of TLC1, the RNA component of telomerase. Involved in telomere maintenance. Interacts with telomeric repeats and subtelomeric sequences thereby controlling telomere length and protecting against subtelomeric rearrangement. Maintains telomeric chromatin, which is involved in silencing the expression of genes located at the telomere. Required for mating-type switching.</text>
</comment>
<dbReference type="GO" id="GO:0003684">
    <property type="term" value="F:damaged DNA binding"/>
    <property type="evidence" value="ECO:0007669"/>
    <property type="project" value="InterPro"/>
</dbReference>
<evidence type="ECO:0000256" key="6">
    <source>
        <dbReference type="ARBA" id="ARBA00022454"/>
    </source>
</evidence>
<evidence type="ECO:0000313" key="23">
    <source>
        <dbReference type="Proteomes" id="UP000276215"/>
    </source>
</evidence>
<dbReference type="PROSITE" id="PS50800">
    <property type="entry name" value="SAP"/>
    <property type="match status" value="1"/>
</dbReference>
<keyword evidence="9" id="KW-0378">Hydrolase</keyword>
<dbReference type="GO" id="GO:0003690">
    <property type="term" value="F:double-stranded DNA binding"/>
    <property type="evidence" value="ECO:0007669"/>
    <property type="project" value="TreeGrafter"/>
</dbReference>
<evidence type="ECO:0000256" key="8">
    <source>
        <dbReference type="ARBA" id="ARBA00022763"/>
    </source>
</evidence>
<evidence type="ECO:0000256" key="20">
    <source>
        <dbReference type="SAM" id="MobiDB-lite"/>
    </source>
</evidence>
<gene>
    <name evidence="22" type="ORF">L873DRAFT_1797467</name>
</gene>
<dbReference type="EC" id="3.6.4.12" evidence="4"/>
<evidence type="ECO:0000256" key="19">
    <source>
        <dbReference type="ARBA" id="ARBA00047995"/>
    </source>
</evidence>
<evidence type="ECO:0000256" key="2">
    <source>
        <dbReference type="ARBA" id="ARBA00004574"/>
    </source>
</evidence>
<evidence type="ECO:0000256" key="1">
    <source>
        <dbReference type="ARBA" id="ARBA00004123"/>
    </source>
</evidence>
<feature type="region of interest" description="Disordered" evidence="20">
    <location>
        <begin position="591"/>
        <end position="613"/>
    </location>
</feature>
<dbReference type="PANTHER" id="PTHR12604:SF2">
    <property type="entry name" value="X-RAY REPAIR CROSS-COMPLEMENTING PROTEIN 6"/>
    <property type="match status" value="1"/>
</dbReference>
<evidence type="ECO:0000256" key="15">
    <source>
        <dbReference type="ARBA" id="ARBA00023204"/>
    </source>
</evidence>
<reference evidence="22 23" key="1">
    <citation type="journal article" date="2018" name="Nat. Ecol. Evol.">
        <title>Pezizomycetes genomes reveal the molecular basis of ectomycorrhizal truffle lifestyle.</title>
        <authorList>
            <person name="Murat C."/>
            <person name="Payen T."/>
            <person name="Noel B."/>
            <person name="Kuo A."/>
            <person name="Morin E."/>
            <person name="Chen J."/>
            <person name="Kohler A."/>
            <person name="Krizsan K."/>
            <person name="Balestrini R."/>
            <person name="Da Silva C."/>
            <person name="Montanini B."/>
            <person name="Hainaut M."/>
            <person name="Levati E."/>
            <person name="Barry K.W."/>
            <person name="Belfiori B."/>
            <person name="Cichocki N."/>
            <person name="Clum A."/>
            <person name="Dockter R.B."/>
            <person name="Fauchery L."/>
            <person name="Guy J."/>
            <person name="Iotti M."/>
            <person name="Le Tacon F."/>
            <person name="Lindquist E.A."/>
            <person name="Lipzen A."/>
            <person name="Malagnac F."/>
            <person name="Mello A."/>
            <person name="Molinier V."/>
            <person name="Miyauchi S."/>
            <person name="Poulain J."/>
            <person name="Riccioni C."/>
            <person name="Rubini A."/>
            <person name="Sitrit Y."/>
            <person name="Splivallo R."/>
            <person name="Traeger S."/>
            <person name="Wang M."/>
            <person name="Zifcakova L."/>
            <person name="Wipf D."/>
            <person name="Zambonelli A."/>
            <person name="Paolocci F."/>
            <person name="Nowrousian M."/>
            <person name="Ottonello S."/>
            <person name="Baldrian P."/>
            <person name="Spatafora J.W."/>
            <person name="Henrissat B."/>
            <person name="Nagy L.G."/>
            <person name="Aury J.M."/>
            <person name="Wincker P."/>
            <person name="Grigoriev I.V."/>
            <person name="Bonfante P."/>
            <person name="Martin F.M."/>
        </authorList>
    </citation>
    <scope>NUCLEOTIDE SEQUENCE [LARGE SCALE GENOMIC DNA]</scope>
    <source>
        <strain evidence="22 23">120613-1</strain>
    </source>
</reference>
<dbReference type="AlphaFoldDB" id="A0A3N4K8R0"/>
<dbReference type="GO" id="GO:0043564">
    <property type="term" value="C:Ku70:Ku80 complex"/>
    <property type="evidence" value="ECO:0007669"/>
    <property type="project" value="InterPro"/>
</dbReference>
<dbReference type="STRING" id="1336337.A0A3N4K8R0"/>
<feature type="compositionally biased region" description="Basic and acidic residues" evidence="20">
    <location>
        <begin position="1"/>
        <end position="13"/>
    </location>
</feature>
<evidence type="ECO:0000256" key="13">
    <source>
        <dbReference type="ARBA" id="ARBA00023125"/>
    </source>
</evidence>
<dbReference type="InterPro" id="IPR036361">
    <property type="entry name" value="SAP_dom_sf"/>
</dbReference>
<dbReference type="OrthoDB" id="3249161at2759"/>
<keyword evidence="7" id="KW-0547">Nucleotide-binding</keyword>
<sequence>MSETRKWTPKDDEVHEEEDEEDSQQYQNQKDAILFAIDVSTTMLAPQDLDGNDAEEQPKSRSKGGKGSKSASAVLTALQCAYGVLQSRIISNPNDMMGILLFGTEATKFDTGGGVGGGNAGGYEHCYLLLDLDIPDAEGIKGLKNLIEDPEEFASLLKPGEEQVSMANVLFAVNQIFTTKAANFQSRRLFLVTDEDDPHRADKALRNSSITRARDLYDLGVRIDPFFIYNPAKGGFDSSKFYDDIVYRSPTDDEDDYPQTAISGKMRLKQMVSSIKSKSTPKRALFTNKLELGPGLVIGVKGYLLYKRQEKARSHYVYTSGEKAQIVKGVTTRLAEETAKVVDTTEIRKAYKFGGDQILFTPEEMKAMRNFGDPVIRILGFKPASAVRFDLNLRPANFIYPDETSYVGSTRVFAALHKKLVKDEKVGIAWCISRKGAAPQIVAVLPSIEEMGDGEDANVQITPAGFFLIHLPFADDVRRNPESRLVRASPSLIDRMRAVVKQLHMPRGYIPEKYSNPSLQWHYRILQAIALDEDMPTQPIDTTLPKYKLIDKHAGTYSREWGEELEKLAGHLATPAVKGTTSAAKRSTLVKGEGMPRKRVKAGDDAGGGGDGEGDEVMAAWRAGGVAKLTVAKLKAWLEGKGLDTSGRKADLVERVEEFLDG</sequence>
<comment type="subcellular location">
    <subcellularLocation>
        <location evidence="2">Chromosome</location>
        <location evidence="2">Telomere</location>
    </subcellularLocation>
    <subcellularLocation>
        <location evidence="1">Nucleus</location>
    </subcellularLocation>
</comment>